<name>A0A1Y2CM68_9BASI</name>
<gene>
    <name evidence="1" type="ORF">BCR35DRAFT_27506</name>
</gene>
<protein>
    <submittedName>
        <fullName evidence="1">Uncharacterized protein</fullName>
    </submittedName>
</protein>
<dbReference type="EMBL" id="MCGR01000115">
    <property type="protein sequence ID" value="ORY48016.1"/>
    <property type="molecule type" value="Genomic_DNA"/>
</dbReference>
<evidence type="ECO:0000313" key="2">
    <source>
        <dbReference type="Proteomes" id="UP000193467"/>
    </source>
</evidence>
<dbReference type="Proteomes" id="UP000193467">
    <property type="component" value="Unassembled WGS sequence"/>
</dbReference>
<dbReference type="InParanoid" id="A0A1Y2CM68"/>
<sequence length="88" mass="10033">MMPNPISSRLVCSALKKTHLQLPTQLLQLPLSLLQSVLQLFVQLCSIEGGLSLGRSERRNVWIVKSGFDVERLLEGEEARREEWGVFR</sequence>
<comment type="caution">
    <text evidence="1">The sequence shown here is derived from an EMBL/GenBank/DDBJ whole genome shotgun (WGS) entry which is preliminary data.</text>
</comment>
<dbReference type="AlphaFoldDB" id="A0A1Y2CM68"/>
<evidence type="ECO:0000313" key="1">
    <source>
        <dbReference type="EMBL" id="ORY48016.1"/>
    </source>
</evidence>
<organism evidence="1 2">
    <name type="scientific">Leucosporidium creatinivorum</name>
    <dbReference type="NCBI Taxonomy" id="106004"/>
    <lineage>
        <taxon>Eukaryota</taxon>
        <taxon>Fungi</taxon>
        <taxon>Dikarya</taxon>
        <taxon>Basidiomycota</taxon>
        <taxon>Pucciniomycotina</taxon>
        <taxon>Microbotryomycetes</taxon>
        <taxon>Leucosporidiales</taxon>
        <taxon>Leucosporidium</taxon>
    </lineage>
</organism>
<proteinExistence type="predicted"/>
<reference evidence="1 2" key="1">
    <citation type="submission" date="2016-07" db="EMBL/GenBank/DDBJ databases">
        <title>Pervasive Adenine N6-methylation of Active Genes in Fungi.</title>
        <authorList>
            <consortium name="DOE Joint Genome Institute"/>
            <person name="Mondo S.J."/>
            <person name="Dannebaum R.O."/>
            <person name="Kuo R.C."/>
            <person name="Labutti K."/>
            <person name="Haridas S."/>
            <person name="Kuo A."/>
            <person name="Salamov A."/>
            <person name="Ahrendt S.R."/>
            <person name="Lipzen A."/>
            <person name="Sullivan W."/>
            <person name="Andreopoulos W.B."/>
            <person name="Clum A."/>
            <person name="Lindquist E."/>
            <person name="Daum C."/>
            <person name="Ramamoorthy G.K."/>
            <person name="Gryganskyi A."/>
            <person name="Culley D."/>
            <person name="Magnuson J.K."/>
            <person name="James T.Y."/>
            <person name="O'Malley M.A."/>
            <person name="Stajich J.E."/>
            <person name="Spatafora J.W."/>
            <person name="Visel A."/>
            <person name="Grigoriev I.V."/>
        </authorList>
    </citation>
    <scope>NUCLEOTIDE SEQUENCE [LARGE SCALE GENOMIC DNA]</scope>
    <source>
        <strain evidence="1 2">62-1032</strain>
    </source>
</reference>
<accession>A0A1Y2CM68</accession>
<keyword evidence="2" id="KW-1185">Reference proteome</keyword>